<dbReference type="InterPro" id="IPR019174">
    <property type="entry name" value="NADH_DH_b-subcmplx_su6"/>
</dbReference>
<name>A0A5N5TII6_9CRUS</name>
<evidence type="ECO:0000313" key="2">
    <source>
        <dbReference type="Proteomes" id="UP000326759"/>
    </source>
</evidence>
<dbReference type="EMBL" id="SEYY01002300">
    <property type="protein sequence ID" value="KAB7504810.1"/>
    <property type="molecule type" value="Genomic_DNA"/>
</dbReference>
<dbReference type="Pfam" id="PF09782">
    <property type="entry name" value="NDUF_B6"/>
    <property type="match status" value="1"/>
</dbReference>
<dbReference type="AlphaFoldDB" id="A0A5N5TII6"/>
<reference evidence="1 2" key="1">
    <citation type="journal article" date="2019" name="PLoS Biol.">
        <title>Sex chromosomes control vertical transmission of feminizing Wolbachia symbionts in an isopod.</title>
        <authorList>
            <person name="Becking T."/>
            <person name="Chebbi M.A."/>
            <person name="Giraud I."/>
            <person name="Moumen B."/>
            <person name="Laverre T."/>
            <person name="Caubet Y."/>
            <person name="Peccoud J."/>
            <person name="Gilbert C."/>
            <person name="Cordaux R."/>
        </authorList>
    </citation>
    <scope>NUCLEOTIDE SEQUENCE [LARGE SCALE GENOMIC DNA]</scope>
    <source>
        <strain evidence="1">ANa2</strain>
        <tissue evidence="1">Whole body excluding digestive tract and cuticle</tissue>
    </source>
</reference>
<organism evidence="1 2">
    <name type="scientific">Armadillidium nasatum</name>
    <dbReference type="NCBI Taxonomy" id="96803"/>
    <lineage>
        <taxon>Eukaryota</taxon>
        <taxon>Metazoa</taxon>
        <taxon>Ecdysozoa</taxon>
        <taxon>Arthropoda</taxon>
        <taxon>Crustacea</taxon>
        <taxon>Multicrustacea</taxon>
        <taxon>Malacostraca</taxon>
        <taxon>Eumalacostraca</taxon>
        <taxon>Peracarida</taxon>
        <taxon>Isopoda</taxon>
        <taxon>Oniscidea</taxon>
        <taxon>Crinocheta</taxon>
        <taxon>Armadillidiidae</taxon>
        <taxon>Armadillidium</taxon>
    </lineage>
</organism>
<dbReference type="Proteomes" id="UP000326759">
    <property type="component" value="Unassembled WGS sequence"/>
</dbReference>
<gene>
    <name evidence="1" type="ORF">Anas_11557</name>
</gene>
<sequence>MFLNFAIDKQVKAFPIEGPMKSSRYRVQGMTPEERAWRIQWLKDQVLSPNEPRPIPGYYQARLNPIRRFYRWPLETIFRPLIPTLGWETACRARWWTGRIGLSIAAVFLTVYYLNTIHKIGQLIQALK</sequence>
<dbReference type="PANTHER" id="PTHR21106:SF2">
    <property type="entry name" value="NADH DEHYDROGENASE [UBIQUINONE] 1 BETA SUBCOMPLEX SUBUNIT 6"/>
    <property type="match status" value="1"/>
</dbReference>
<dbReference type="OrthoDB" id="5824032at2759"/>
<comment type="caution">
    <text evidence="1">The sequence shown here is derived from an EMBL/GenBank/DDBJ whole genome shotgun (WGS) entry which is preliminary data.</text>
</comment>
<keyword evidence="2" id="KW-1185">Reference proteome</keyword>
<dbReference type="GO" id="GO:0005739">
    <property type="term" value="C:mitochondrion"/>
    <property type="evidence" value="ECO:0007669"/>
    <property type="project" value="GOC"/>
</dbReference>
<accession>A0A5N5TII6</accession>
<dbReference type="GO" id="GO:0006120">
    <property type="term" value="P:mitochondrial electron transport, NADH to ubiquinone"/>
    <property type="evidence" value="ECO:0007669"/>
    <property type="project" value="InterPro"/>
</dbReference>
<dbReference type="PANTHER" id="PTHR21106">
    <property type="entry name" value="NADH DEHYDROGENASE [UBIQUINONE] 1 BETA SUBCOMPLEX SUBUNIT 6"/>
    <property type="match status" value="1"/>
</dbReference>
<protein>
    <submittedName>
        <fullName evidence="1">Uncharacterized protein</fullName>
    </submittedName>
</protein>
<proteinExistence type="predicted"/>
<evidence type="ECO:0000313" key="1">
    <source>
        <dbReference type="EMBL" id="KAB7504810.1"/>
    </source>
</evidence>